<organism evidence="1 2">
    <name type="scientific">Trichonephila clavipes</name>
    <name type="common">Golden silk orbweaver</name>
    <name type="synonym">Nephila clavipes</name>
    <dbReference type="NCBI Taxonomy" id="2585209"/>
    <lineage>
        <taxon>Eukaryota</taxon>
        <taxon>Metazoa</taxon>
        <taxon>Ecdysozoa</taxon>
        <taxon>Arthropoda</taxon>
        <taxon>Chelicerata</taxon>
        <taxon>Arachnida</taxon>
        <taxon>Araneae</taxon>
        <taxon>Araneomorphae</taxon>
        <taxon>Entelegynae</taxon>
        <taxon>Araneoidea</taxon>
        <taxon>Nephilidae</taxon>
        <taxon>Trichonephila</taxon>
    </lineage>
</organism>
<dbReference type="Proteomes" id="UP000887159">
    <property type="component" value="Unassembled WGS sequence"/>
</dbReference>
<dbReference type="AlphaFoldDB" id="A0A8X6W017"/>
<comment type="caution">
    <text evidence="1">The sequence shown here is derived from an EMBL/GenBank/DDBJ whole genome shotgun (WGS) entry which is preliminary data.</text>
</comment>
<accession>A0A8X6W017</accession>
<gene>
    <name evidence="1" type="ORF">TNCV_2487681</name>
</gene>
<keyword evidence="2" id="KW-1185">Reference proteome</keyword>
<dbReference type="EMBL" id="BMAU01021371">
    <property type="protein sequence ID" value="GFY25648.1"/>
    <property type="molecule type" value="Genomic_DNA"/>
</dbReference>
<evidence type="ECO:0000313" key="2">
    <source>
        <dbReference type="Proteomes" id="UP000887159"/>
    </source>
</evidence>
<name>A0A8X6W017_TRICX</name>
<reference evidence="1" key="1">
    <citation type="submission" date="2020-08" db="EMBL/GenBank/DDBJ databases">
        <title>Multicomponent nature underlies the extraordinary mechanical properties of spider dragline silk.</title>
        <authorList>
            <person name="Kono N."/>
            <person name="Nakamura H."/>
            <person name="Mori M."/>
            <person name="Yoshida Y."/>
            <person name="Ohtoshi R."/>
            <person name="Malay A.D."/>
            <person name="Moran D.A.P."/>
            <person name="Tomita M."/>
            <person name="Numata K."/>
            <person name="Arakawa K."/>
        </authorList>
    </citation>
    <scope>NUCLEOTIDE SEQUENCE</scope>
</reference>
<proteinExistence type="predicted"/>
<sequence>MDLILLNRQMSKTTPEIEPHLLTSTSHQRKDVSASTRLTGISPYARRFFSSTSFEILRYKTVQHSILPQQNYRMLAFLNDCAFDSEPATFLQHCACYDIVTRKTGLPQPS</sequence>
<evidence type="ECO:0000313" key="1">
    <source>
        <dbReference type="EMBL" id="GFY25648.1"/>
    </source>
</evidence>
<protein>
    <submittedName>
        <fullName evidence="1">Uncharacterized protein</fullName>
    </submittedName>
</protein>